<dbReference type="Gene3D" id="1.20.5.1930">
    <property type="match status" value="1"/>
</dbReference>
<dbReference type="GO" id="GO:0046983">
    <property type="term" value="F:protein dimerization activity"/>
    <property type="evidence" value="ECO:0007669"/>
    <property type="project" value="InterPro"/>
</dbReference>
<feature type="transmembrane region" description="Helical" evidence="10">
    <location>
        <begin position="52"/>
        <end position="78"/>
    </location>
</feature>
<keyword evidence="3" id="KW-0597">Phosphoprotein</keyword>
<keyword evidence="9" id="KW-0175">Coiled coil</keyword>
<dbReference type="AlphaFoldDB" id="A0A8J3ZSD1"/>
<dbReference type="PANTHER" id="PTHR24421:SF10">
    <property type="entry name" value="NITRATE_NITRITE SENSOR PROTEIN NARQ"/>
    <property type="match status" value="1"/>
</dbReference>
<dbReference type="SUPFAM" id="SSF55874">
    <property type="entry name" value="ATPase domain of HSP90 chaperone/DNA topoisomerase II/histidine kinase"/>
    <property type="match status" value="1"/>
</dbReference>
<dbReference type="GO" id="GO:0000155">
    <property type="term" value="F:phosphorelay sensor kinase activity"/>
    <property type="evidence" value="ECO:0007669"/>
    <property type="project" value="InterPro"/>
</dbReference>
<evidence type="ECO:0000256" key="5">
    <source>
        <dbReference type="ARBA" id="ARBA00022741"/>
    </source>
</evidence>
<comment type="catalytic activity">
    <reaction evidence="1">
        <text>ATP + protein L-histidine = ADP + protein N-phospho-L-histidine.</text>
        <dbReference type="EC" id="2.7.13.3"/>
    </reaction>
</comment>
<organism evidence="12 13">
    <name type="scientific">Virgisporangium ochraceum</name>
    <dbReference type="NCBI Taxonomy" id="65505"/>
    <lineage>
        <taxon>Bacteria</taxon>
        <taxon>Bacillati</taxon>
        <taxon>Actinomycetota</taxon>
        <taxon>Actinomycetes</taxon>
        <taxon>Micromonosporales</taxon>
        <taxon>Micromonosporaceae</taxon>
        <taxon>Virgisporangium</taxon>
    </lineage>
</organism>
<evidence type="ECO:0000256" key="4">
    <source>
        <dbReference type="ARBA" id="ARBA00022679"/>
    </source>
</evidence>
<dbReference type="InterPro" id="IPR050482">
    <property type="entry name" value="Sensor_HK_TwoCompSys"/>
</dbReference>
<name>A0A8J3ZSD1_9ACTN</name>
<reference evidence="12" key="1">
    <citation type="submission" date="2021-01" db="EMBL/GenBank/DDBJ databases">
        <title>Whole genome shotgun sequence of Virgisporangium ochraceum NBRC 16418.</title>
        <authorList>
            <person name="Komaki H."/>
            <person name="Tamura T."/>
        </authorList>
    </citation>
    <scope>NUCLEOTIDE SEQUENCE</scope>
    <source>
        <strain evidence="12">NBRC 16418</strain>
    </source>
</reference>
<dbReference type="PANTHER" id="PTHR24421">
    <property type="entry name" value="NITRATE/NITRITE SENSOR PROTEIN NARX-RELATED"/>
    <property type="match status" value="1"/>
</dbReference>
<dbReference type="Gene3D" id="3.30.565.10">
    <property type="entry name" value="Histidine kinase-like ATPase, C-terminal domain"/>
    <property type="match status" value="1"/>
</dbReference>
<feature type="coiled-coil region" evidence="9">
    <location>
        <begin position="161"/>
        <end position="201"/>
    </location>
</feature>
<feature type="transmembrane region" description="Helical" evidence="10">
    <location>
        <begin position="139"/>
        <end position="161"/>
    </location>
</feature>
<dbReference type="Pfam" id="PF07730">
    <property type="entry name" value="HisKA_3"/>
    <property type="match status" value="1"/>
</dbReference>
<keyword evidence="6 12" id="KW-0418">Kinase</keyword>
<protein>
    <recommendedName>
        <fullName evidence="2">histidine kinase</fullName>
        <ecNumber evidence="2">2.7.13.3</ecNumber>
    </recommendedName>
</protein>
<evidence type="ECO:0000256" key="3">
    <source>
        <dbReference type="ARBA" id="ARBA00022553"/>
    </source>
</evidence>
<evidence type="ECO:0000256" key="7">
    <source>
        <dbReference type="ARBA" id="ARBA00022840"/>
    </source>
</evidence>
<evidence type="ECO:0000256" key="10">
    <source>
        <dbReference type="SAM" id="Phobius"/>
    </source>
</evidence>
<dbReference type="InterPro" id="IPR011712">
    <property type="entry name" value="Sig_transdc_His_kin_sub3_dim/P"/>
</dbReference>
<dbReference type="Proteomes" id="UP000635606">
    <property type="component" value="Unassembled WGS sequence"/>
</dbReference>
<dbReference type="EMBL" id="BOPH01000060">
    <property type="protein sequence ID" value="GIJ69317.1"/>
    <property type="molecule type" value="Genomic_DNA"/>
</dbReference>
<feature type="transmembrane region" description="Helical" evidence="10">
    <location>
        <begin position="114"/>
        <end position="133"/>
    </location>
</feature>
<keyword evidence="10" id="KW-0812">Transmembrane</keyword>
<evidence type="ECO:0000256" key="2">
    <source>
        <dbReference type="ARBA" id="ARBA00012438"/>
    </source>
</evidence>
<keyword evidence="10" id="KW-0472">Membrane</keyword>
<dbReference type="InterPro" id="IPR036890">
    <property type="entry name" value="HATPase_C_sf"/>
</dbReference>
<evidence type="ECO:0000256" key="6">
    <source>
        <dbReference type="ARBA" id="ARBA00022777"/>
    </source>
</evidence>
<dbReference type="GO" id="GO:0016020">
    <property type="term" value="C:membrane"/>
    <property type="evidence" value="ECO:0007669"/>
    <property type="project" value="InterPro"/>
</dbReference>
<comment type="caution">
    <text evidence="12">The sequence shown here is derived from an EMBL/GenBank/DDBJ whole genome shotgun (WGS) entry which is preliminary data.</text>
</comment>
<keyword evidence="8" id="KW-0902">Two-component regulatory system</keyword>
<keyword evidence="7" id="KW-0067">ATP-binding</keyword>
<proteinExistence type="predicted"/>
<evidence type="ECO:0000256" key="8">
    <source>
        <dbReference type="ARBA" id="ARBA00023012"/>
    </source>
</evidence>
<feature type="domain" description="Signal transduction histidine kinase subgroup 3 dimerisation and phosphoacceptor" evidence="11">
    <location>
        <begin position="193"/>
        <end position="259"/>
    </location>
</feature>
<keyword evidence="13" id="KW-1185">Reference proteome</keyword>
<feature type="transmembrane region" description="Helical" evidence="10">
    <location>
        <begin position="22"/>
        <end position="40"/>
    </location>
</feature>
<keyword evidence="5" id="KW-0547">Nucleotide-binding</keyword>
<accession>A0A8J3ZSD1</accession>
<dbReference type="CDD" id="cd16917">
    <property type="entry name" value="HATPase_UhpB-NarQ-NarX-like"/>
    <property type="match status" value="1"/>
</dbReference>
<evidence type="ECO:0000313" key="12">
    <source>
        <dbReference type="EMBL" id="GIJ69317.1"/>
    </source>
</evidence>
<evidence type="ECO:0000259" key="11">
    <source>
        <dbReference type="Pfam" id="PF07730"/>
    </source>
</evidence>
<keyword evidence="4" id="KW-0808">Transferase</keyword>
<keyword evidence="10" id="KW-1133">Transmembrane helix</keyword>
<evidence type="ECO:0000256" key="9">
    <source>
        <dbReference type="SAM" id="Coils"/>
    </source>
</evidence>
<sequence length="399" mass="42574">MARWTGAVPAEWAEPTGLRRDVRLAAFCFGGGLLLLALNVNQVGIDAGWWRALPLAFVCLALLLRRTAPLVGLLVGVVAGVWDLTFGPSLATWLVFGQLTYDVALYGRREVLPWLLRFSVAATVVSTLATLFLAENFALGAAVGVTLTLILVVPVVTSVPVRRWRERAERERERAEQITRLAELSRRQALAEERARMARELHDVVANHLSAVAIHATAAQALVSADDPKLVDILGVIRENSVQGLAEMRRMVEVLREPGDLVLAQGLAEALPRLAAAAAHVQVTVEQVGEPRPLPPDVDHAAYRIVQESLTNAGKHAPGGTAAVRLEYLPSSVVVTVDSSALVASPPPVDGAGMGLVGMRERVALLGGEFSAGPMAIDSVGSCGRAWRVRAELPMGVAP</sequence>
<dbReference type="EC" id="2.7.13.3" evidence="2"/>
<evidence type="ECO:0000313" key="13">
    <source>
        <dbReference type="Proteomes" id="UP000635606"/>
    </source>
</evidence>
<dbReference type="GO" id="GO:0005524">
    <property type="term" value="F:ATP binding"/>
    <property type="evidence" value="ECO:0007669"/>
    <property type="project" value="UniProtKB-KW"/>
</dbReference>
<evidence type="ECO:0000256" key="1">
    <source>
        <dbReference type="ARBA" id="ARBA00000085"/>
    </source>
</evidence>
<gene>
    <name evidence="12" type="ORF">Voc01_042340</name>
</gene>